<dbReference type="PANTHER" id="PTHR18964">
    <property type="entry name" value="ROK (REPRESSOR, ORF, KINASE) FAMILY"/>
    <property type="match status" value="1"/>
</dbReference>
<reference evidence="2 3" key="1">
    <citation type="submission" date="2015-03" db="EMBL/GenBank/DDBJ databases">
        <title>Genome Assembly of Staphylococcus cohnii subsp. cohnii strain G22B2.</title>
        <authorList>
            <person name="Nair G."/>
            <person name="Kaur G."/>
            <person name="Khatri I."/>
            <person name="Singh N.K."/>
            <person name="Sathyabama S."/>
            <person name="Maurya S.K."/>
            <person name="Subramanian S."/>
            <person name="Agrewala J.N."/>
            <person name="Mayilraj S."/>
        </authorList>
    </citation>
    <scope>NUCLEOTIDE SEQUENCE [LARGE SCALE GENOMIC DNA]</scope>
    <source>
        <strain evidence="2 3">G22B2</strain>
    </source>
</reference>
<name>A0A0M2P543_STACC</name>
<evidence type="ECO:0000313" key="2">
    <source>
        <dbReference type="EMBL" id="KKI65365.1"/>
    </source>
</evidence>
<dbReference type="EMBL" id="LAKJ01000002">
    <property type="protein sequence ID" value="KKI65365.1"/>
    <property type="molecule type" value="Genomic_DNA"/>
</dbReference>
<dbReference type="PANTHER" id="PTHR18964:SF149">
    <property type="entry name" value="BIFUNCTIONAL UDP-N-ACETYLGLUCOSAMINE 2-EPIMERASE_N-ACETYLMANNOSAMINE KINASE"/>
    <property type="match status" value="1"/>
</dbReference>
<comment type="caution">
    <text evidence="2">The sequence shown here is derived from an EMBL/GenBank/DDBJ whole genome shotgun (WGS) entry which is preliminary data.</text>
</comment>
<dbReference type="Gene3D" id="3.30.420.40">
    <property type="match status" value="2"/>
</dbReference>
<dbReference type="CDD" id="cd23763">
    <property type="entry name" value="ASKHA_ATPase_ROK"/>
    <property type="match status" value="1"/>
</dbReference>
<dbReference type="Proteomes" id="UP000034455">
    <property type="component" value="Unassembled WGS sequence"/>
</dbReference>
<sequence length="298" mass="33308">MLKICADIGGTKTIVGLINQDLSVIDSQKFETEVNHPEVEFTKIINIANEFSKKYNDVAQNTLNIAMPGPCDYTEGLFLNPPNLQKYIGFNAGDYIKQQSAFQPHFVNDTDAAILAEYQYLKSEVEDVIYLTISTGIGMAYVRNGQLVTGVDGNFGEIGHTIIKNNSDYQCPVCHQFGCVENELSGLAISRKASDILQRTVSTREAIDIYMNKENENISCMMEEVVLLTQQLCTNLFNIFNVYHIILGGGVTQSALPYKENIEAYAQKHHLIQNKPFHIKVSDLASNVLTGLYYVNEQ</sequence>
<evidence type="ECO:0000313" key="3">
    <source>
        <dbReference type="Proteomes" id="UP000034455"/>
    </source>
</evidence>
<dbReference type="AlphaFoldDB" id="A0A0M2P543"/>
<dbReference type="InterPro" id="IPR000600">
    <property type="entry name" value="ROK"/>
</dbReference>
<dbReference type="SUPFAM" id="SSF53067">
    <property type="entry name" value="Actin-like ATPase domain"/>
    <property type="match status" value="1"/>
</dbReference>
<proteinExistence type="inferred from homology"/>
<dbReference type="PATRIC" id="fig|74704.6.peg.1357"/>
<dbReference type="RefSeq" id="WP_019468987.1">
    <property type="nucleotide sequence ID" value="NZ_BKAS01000001.1"/>
</dbReference>
<organism evidence="2 3">
    <name type="scientific">Staphylococcus cohnii subsp. cohnii</name>
    <dbReference type="NCBI Taxonomy" id="74704"/>
    <lineage>
        <taxon>Bacteria</taxon>
        <taxon>Bacillati</taxon>
        <taxon>Bacillota</taxon>
        <taxon>Bacilli</taxon>
        <taxon>Bacillales</taxon>
        <taxon>Staphylococcaceae</taxon>
        <taxon>Staphylococcus</taxon>
        <taxon>Staphylococcus cohnii species complex</taxon>
    </lineage>
</organism>
<dbReference type="GeneID" id="58096493"/>
<accession>A0A0M2P543</accession>
<gene>
    <name evidence="2" type="ORF">UF66_1322</name>
</gene>
<comment type="similarity">
    <text evidence="1">Belongs to the ROK (NagC/XylR) family.</text>
</comment>
<protein>
    <submittedName>
        <fullName evidence="2">Activator of the mannose operon (Transcriptional antiterminator), BglG family</fullName>
    </submittedName>
</protein>
<dbReference type="InterPro" id="IPR043129">
    <property type="entry name" value="ATPase_NBD"/>
</dbReference>
<evidence type="ECO:0000256" key="1">
    <source>
        <dbReference type="ARBA" id="ARBA00006479"/>
    </source>
</evidence>
<dbReference type="Pfam" id="PF00480">
    <property type="entry name" value="ROK"/>
    <property type="match status" value="1"/>
</dbReference>